<dbReference type="Pfam" id="PF01408">
    <property type="entry name" value="GFO_IDH_MocA"/>
    <property type="match status" value="1"/>
</dbReference>
<dbReference type="EMBL" id="JAJNDC010000001">
    <property type="protein sequence ID" value="MCW9711507.1"/>
    <property type="molecule type" value="Genomic_DNA"/>
</dbReference>
<evidence type="ECO:0000259" key="1">
    <source>
        <dbReference type="Pfam" id="PF01408"/>
    </source>
</evidence>
<dbReference type="InterPro" id="IPR036291">
    <property type="entry name" value="NAD(P)-bd_dom_sf"/>
</dbReference>
<name>A0ABT3PUG5_9BACT</name>
<feature type="domain" description="Gfo/Idh/MocA-like oxidoreductase N-terminal" evidence="1">
    <location>
        <begin position="37"/>
        <end position="161"/>
    </location>
</feature>
<feature type="domain" description="Gfo/Idh/MocA-like oxidoreductase bacterial type C-terminal" evidence="2">
    <location>
        <begin position="204"/>
        <end position="323"/>
    </location>
</feature>
<organism evidence="3 4">
    <name type="scientific">Fodinibius salicampi</name>
    <dbReference type="NCBI Taxonomy" id="1920655"/>
    <lineage>
        <taxon>Bacteria</taxon>
        <taxon>Pseudomonadati</taxon>
        <taxon>Balneolota</taxon>
        <taxon>Balneolia</taxon>
        <taxon>Balneolales</taxon>
        <taxon>Balneolaceae</taxon>
        <taxon>Fodinibius</taxon>
    </lineage>
</organism>
<evidence type="ECO:0000313" key="3">
    <source>
        <dbReference type="EMBL" id="MCW9711507.1"/>
    </source>
</evidence>
<reference evidence="3 4" key="1">
    <citation type="submission" date="2021-11" db="EMBL/GenBank/DDBJ databases">
        <title>Aliifidinibius sp. nov., a new bacterium isolated from saline soil.</title>
        <authorList>
            <person name="Galisteo C."/>
            <person name="De La Haba R."/>
            <person name="Sanchez-Porro C."/>
            <person name="Ventosa A."/>
        </authorList>
    </citation>
    <scope>NUCLEOTIDE SEQUENCE [LARGE SCALE GENOMIC DNA]</scope>
    <source>
        <strain evidence="3 4">KACC 190600</strain>
    </source>
</reference>
<dbReference type="SUPFAM" id="SSF55347">
    <property type="entry name" value="Glyceraldehyde-3-phosphate dehydrogenase-like, C-terminal domain"/>
    <property type="match status" value="1"/>
</dbReference>
<dbReference type="Gene3D" id="3.30.360.10">
    <property type="entry name" value="Dihydrodipicolinate Reductase, domain 2"/>
    <property type="match status" value="1"/>
</dbReference>
<dbReference type="PANTHER" id="PTHR43818">
    <property type="entry name" value="BCDNA.GH03377"/>
    <property type="match status" value="1"/>
</dbReference>
<dbReference type="RefSeq" id="WP_265786778.1">
    <property type="nucleotide sequence ID" value="NZ_BAABRS010000001.1"/>
</dbReference>
<dbReference type="InterPro" id="IPR043906">
    <property type="entry name" value="Gfo/Idh/MocA_OxRdtase_bact_C"/>
</dbReference>
<dbReference type="SUPFAM" id="SSF51735">
    <property type="entry name" value="NAD(P)-binding Rossmann-fold domains"/>
    <property type="match status" value="1"/>
</dbReference>
<dbReference type="InterPro" id="IPR000683">
    <property type="entry name" value="Gfo/Idh/MocA-like_OxRdtase_N"/>
</dbReference>
<dbReference type="Pfam" id="PF19051">
    <property type="entry name" value="GFO_IDH_MocA_C2"/>
    <property type="match status" value="1"/>
</dbReference>
<accession>A0ABT3PUG5</accession>
<evidence type="ECO:0000259" key="2">
    <source>
        <dbReference type="Pfam" id="PF19051"/>
    </source>
</evidence>
<sequence>MGSRKDFIKKATLGAGGLALGLSAKSYGRVMGANDRINIAIMGCGRRVGAYYEILSSDYNTNLSWLCDVKASQRTKVIEALKKEEIDAEPKQTDDIREVLEDPEVDVIFNATPDHWHAPGTLMAVQAGKHVYVEKPCSHNMEESKMLVAAQQKYDKIIQMGNQQRSAPHTIEIINEIHNGAIGRPYKAVAFYNNQRGKVPNPVQQDPPEDLNWELFQGPAPREAYHHDTWDYNWHWYGWKWGTAETGNNATHEVDVARWALQVDYPEQVDVDAAKQHFQDDGWTMYDTMYATFRYADDKTINWDGKSRNSLQTYGAGRGTIIYGTEGSVFVNRGIYRLFDREGELVREKSAGGNEQGTALGGGGSMSTRHILNFLNTIRGTSDQQNSPIDEGSKSVDLCHLANIAYRTGKSLEVDSSTGRIYDREAMQLWGRDYESGWEPKV</sequence>
<protein>
    <submittedName>
        <fullName evidence="3">Gfo/Idh/MocA family oxidoreductase</fullName>
    </submittedName>
</protein>
<proteinExistence type="predicted"/>
<comment type="caution">
    <text evidence="3">The sequence shown here is derived from an EMBL/GenBank/DDBJ whole genome shotgun (WGS) entry which is preliminary data.</text>
</comment>
<dbReference type="InterPro" id="IPR050463">
    <property type="entry name" value="Gfo/Idh/MocA_oxidrdct_glycsds"/>
</dbReference>
<dbReference type="Proteomes" id="UP001207337">
    <property type="component" value="Unassembled WGS sequence"/>
</dbReference>
<dbReference type="Gene3D" id="3.40.50.720">
    <property type="entry name" value="NAD(P)-binding Rossmann-like Domain"/>
    <property type="match status" value="1"/>
</dbReference>
<evidence type="ECO:0000313" key="4">
    <source>
        <dbReference type="Proteomes" id="UP001207337"/>
    </source>
</evidence>
<dbReference type="PANTHER" id="PTHR43818:SF5">
    <property type="entry name" value="OXIDOREDUCTASE FAMILY PROTEIN"/>
    <property type="match status" value="1"/>
</dbReference>
<gene>
    <name evidence="3" type="ORF">LQ318_01205</name>
</gene>
<keyword evidence="4" id="KW-1185">Reference proteome</keyword>